<dbReference type="Pfam" id="PF01424">
    <property type="entry name" value="R3H"/>
    <property type="match status" value="1"/>
</dbReference>
<dbReference type="InterPro" id="IPR003593">
    <property type="entry name" value="AAA+_ATPase"/>
</dbReference>
<dbReference type="Proteomes" id="UP000001396">
    <property type="component" value="Unassembled WGS sequence"/>
</dbReference>
<evidence type="ECO:0000256" key="11">
    <source>
        <dbReference type="ARBA" id="ARBA00022840"/>
    </source>
</evidence>
<dbReference type="InterPro" id="IPR048761">
    <property type="entry name" value="SMUBP-2_HCS1_1B"/>
</dbReference>
<evidence type="ECO:0000256" key="7">
    <source>
        <dbReference type="ARBA" id="ARBA00022771"/>
    </source>
</evidence>
<dbReference type="OMA" id="QAMYKGE"/>
<dbReference type="InterPro" id="IPR041677">
    <property type="entry name" value="DNA2/NAM7_AAA_11"/>
</dbReference>
<dbReference type="GO" id="GO:0003723">
    <property type="term" value="F:RNA binding"/>
    <property type="evidence" value="ECO:0007669"/>
    <property type="project" value="UniProtKB-KW"/>
</dbReference>
<keyword evidence="13" id="KW-0539">Nucleus</keyword>
<sequence>MNKTKDKKQSTTTTTTQNIKIRDKNEWIDHTLKLLEIEKESEIEESVSLQSTLSNRQLELKGICIRKLVIESFSTGLGGRCLVRLVPVNAAPNQDLPPHKFTPGDVVGLRALKTQPGQSLVTGIVYRVDRSRITVAYDDLAESTIEQLQGVFAIDKLANDITYRKMRDAIERLKTTNSPITDILFSNQEPTHTIKKVKISAVSKKLNQPQIEAIEFALSSNEIALIHGPPGTGKTTTVVEFIVQVCKGGGRVLACGPSNLSVDNILERLLEFKDIVNPTRIGHPARILSGLTKHTLDHKTKNGQDAQILKEIKIEIATLMKQLKDGQVEKGARRSVYNTIRDLRKDLKNREFSLVDQVIRNSNVILSTNTGAADYVLSRCEPFDWVIIDEAAQALEASCWIPISRGKKLLLAGDHQQLPPTIHSEQAKSDGLETTMFERLIQLYQENISRLLSVQYRMNQEIMRWSSDEFYHGRMLADNSVANHLLLERSTKNRVATTTTCPLMLIDTSGLDMEESADDESQSKFNVGEADIVVKYIEKLLRYGVEQSSIGVITPYNGQVKQLKMVLSNRFSDIEIGTVDGFQGREKEVVIISTVRSNAAPHNVGFLAEERRMNVAITRAKRQVTLVSDTDTLSSNPFLARMVEYFKLNGELRSALEYLEEQQVSSDEESWSKSKDDDDDKVNNDESNNNVGYQSKARQSQAELKKEKRAKKKEKEHAKTKVDHVNRSEQERQQDLQQIQSVIDSFLKSSNSVYTFPSTTTNFQRLLIHELAEKLDLQHESTGEANQRVITITKKIKVDHKVNKEQEDVDDEEDVEDNNDDEEEDDEDTTSTTTTTSSSSTTSKSKKKKKKNNKSKPVESKKPAAPKKKQPTVPKKDLGEELLESFNNIQIEPIDITKCGIKNCKNNVQLLGRVCEFCSRKFCNHHFLYEIHGCGDRAKAKARSDWFDAYAKQNKDSKSQSHSKVKDSIKEAEAARKKKTDDNKSKKK</sequence>
<dbReference type="GO" id="GO:0043139">
    <property type="term" value="F:5'-3' DNA helicase activity"/>
    <property type="evidence" value="ECO:0007669"/>
    <property type="project" value="TreeGrafter"/>
</dbReference>
<evidence type="ECO:0000256" key="4">
    <source>
        <dbReference type="ARBA" id="ARBA00022490"/>
    </source>
</evidence>
<keyword evidence="6" id="KW-0547">Nucleotide-binding</keyword>
<evidence type="ECO:0000256" key="15">
    <source>
        <dbReference type="PROSITE-ProRule" id="PRU00449"/>
    </source>
</evidence>
<feature type="compositionally biased region" description="Basic and acidic residues" evidence="16">
    <location>
        <begin position="713"/>
        <end position="734"/>
    </location>
</feature>
<dbReference type="GO" id="GO:0016787">
    <property type="term" value="F:hydrolase activity"/>
    <property type="evidence" value="ECO:0007669"/>
    <property type="project" value="UniProtKB-KW"/>
</dbReference>
<keyword evidence="20" id="KW-1185">Reference proteome</keyword>
<keyword evidence="4" id="KW-0963">Cytoplasm</keyword>
<keyword evidence="9" id="KW-0347">Helicase</keyword>
<dbReference type="Pfam" id="PF13086">
    <property type="entry name" value="AAA_11"/>
    <property type="match status" value="1"/>
</dbReference>
<dbReference type="SUPFAM" id="SSF118310">
    <property type="entry name" value="AN1-like Zinc finger"/>
    <property type="match status" value="1"/>
</dbReference>
<dbReference type="InterPro" id="IPR047187">
    <property type="entry name" value="SF1_C_Upf1"/>
</dbReference>
<keyword evidence="5" id="KW-0479">Metal-binding</keyword>
<dbReference type="GO" id="GO:0005524">
    <property type="term" value="F:ATP binding"/>
    <property type="evidence" value="ECO:0007669"/>
    <property type="project" value="UniProtKB-KW"/>
</dbReference>
<dbReference type="STRING" id="670386.D3BJ28"/>
<dbReference type="GO" id="GO:0005737">
    <property type="term" value="C:cytoplasm"/>
    <property type="evidence" value="ECO:0007669"/>
    <property type="project" value="UniProtKB-SubCell"/>
</dbReference>
<keyword evidence="12" id="KW-0694">RNA-binding</keyword>
<evidence type="ECO:0000313" key="20">
    <source>
        <dbReference type="Proteomes" id="UP000001396"/>
    </source>
</evidence>
<gene>
    <name evidence="19" type="ORF">PPL_08548</name>
</gene>
<keyword evidence="10" id="KW-0862">Zinc</keyword>
<evidence type="ECO:0000256" key="8">
    <source>
        <dbReference type="ARBA" id="ARBA00022801"/>
    </source>
</evidence>
<dbReference type="FunCoup" id="D3BJ28">
    <property type="interactions" value="159"/>
</dbReference>
<dbReference type="Pfam" id="PF13087">
    <property type="entry name" value="AAA_12"/>
    <property type="match status" value="1"/>
</dbReference>
<dbReference type="InterPro" id="IPR000058">
    <property type="entry name" value="Znf_AN1"/>
</dbReference>
<feature type="region of interest" description="Disordered" evidence="16">
    <location>
        <begin position="666"/>
        <end position="734"/>
    </location>
</feature>
<dbReference type="SUPFAM" id="SSF82708">
    <property type="entry name" value="R3H domain"/>
    <property type="match status" value="1"/>
</dbReference>
<evidence type="ECO:0000256" key="16">
    <source>
        <dbReference type="SAM" id="MobiDB-lite"/>
    </source>
</evidence>
<dbReference type="GO" id="GO:0008270">
    <property type="term" value="F:zinc ion binding"/>
    <property type="evidence" value="ECO:0007669"/>
    <property type="project" value="UniProtKB-KW"/>
</dbReference>
<dbReference type="EMBL" id="ADBJ01000038">
    <property type="protein sequence ID" value="EFA77908.1"/>
    <property type="molecule type" value="Genomic_DNA"/>
</dbReference>
<evidence type="ECO:0000259" key="18">
    <source>
        <dbReference type="PROSITE" id="PS51061"/>
    </source>
</evidence>
<evidence type="ECO:0000256" key="1">
    <source>
        <dbReference type="ARBA" id="ARBA00004123"/>
    </source>
</evidence>
<comment type="caution">
    <text evidence="19">The sequence shown here is derived from an EMBL/GenBank/DDBJ whole genome shotgun (WGS) entry which is preliminary data.</text>
</comment>
<dbReference type="PROSITE" id="PS51061">
    <property type="entry name" value="R3H"/>
    <property type="match status" value="1"/>
</dbReference>
<feature type="compositionally biased region" description="Low complexity" evidence="16">
    <location>
        <begin position="830"/>
        <end position="843"/>
    </location>
</feature>
<dbReference type="CDD" id="cd18808">
    <property type="entry name" value="SF1_C_Upf1"/>
    <property type="match status" value="1"/>
</dbReference>
<evidence type="ECO:0000313" key="19">
    <source>
        <dbReference type="EMBL" id="EFA77908.1"/>
    </source>
</evidence>
<evidence type="ECO:0000256" key="14">
    <source>
        <dbReference type="ARBA" id="ARBA00048432"/>
    </source>
</evidence>
<dbReference type="PANTHER" id="PTHR43788">
    <property type="entry name" value="DNA2/NAM7 HELICASE FAMILY MEMBER"/>
    <property type="match status" value="1"/>
</dbReference>
<comment type="subcellular location">
    <subcellularLocation>
        <location evidence="2">Cytoplasm</location>
    </subcellularLocation>
    <subcellularLocation>
        <location evidence="1">Nucleus</location>
    </subcellularLocation>
</comment>
<feature type="compositionally biased region" description="Acidic residues" evidence="16">
    <location>
        <begin position="807"/>
        <end position="829"/>
    </location>
</feature>
<dbReference type="CDD" id="cd18044">
    <property type="entry name" value="DEXXQc_SMUBP2"/>
    <property type="match status" value="1"/>
</dbReference>
<dbReference type="PANTHER" id="PTHR43788:SF8">
    <property type="entry name" value="DNA-BINDING PROTEIN SMUBP-2"/>
    <property type="match status" value="1"/>
</dbReference>
<dbReference type="NCBIfam" id="TIGR00376">
    <property type="entry name" value="IGHMBP2 family helicase"/>
    <property type="match status" value="1"/>
</dbReference>
<dbReference type="Gene3D" id="3.30.1370.50">
    <property type="entry name" value="R3H-like domain"/>
    <property type="match status" value="1"/>
</dbReference>
<keyword evidence="11" id="KW-0067">ATP-binding</keyword>
<dbReference type="InterPro" id="IPR050534">
    <property type="entry name" value="Coronavir_polyprotein_1ab"/>
</dbReference>
<dbReference type="InterPro" id="IPR004483">
    <property type="entry name" value="SMUBP-2/Hcs1-like"/>
</dbReference>
<comment type="catalytic activity">
    <reaction evidence="14">
        <text>ATP + H2O = ADP + phosphate + H(+)</text>
        <dbReference type="Rhea" id="RHEA:13065"/>
        <dbReference type="ChEBI" id="CHEBI:15377"/>
        <dbReference type="ChEBI" id="CHEBI:15378"/>
        <dbReference type="ChEBI" id="CHEBI:30616"/>
        <dbReference type="ChEBI" id="CHEBI:43474"/>
        <dbReference type="ChEBI" id="CHEBI:456216"/>
        <dbReference type="EC" id="3.6.4.12"/>
    </reaction>
    <physiologicalReaction direction="left-to-right" evidence="14">
        <dbReference type="Rhea" id="RHEA:13066"/>
    </physiologicalReaction>
</comment>
<dbReference type="SMART" id="SM00154">
    <property type="entry name" value="ZnF_AN1"/>
    <property type="match status" value="1"/>
</dbReference>
<evidence type="ECO:0000256" key="13">
    <source>
        <dbReference type="ARBA" id="ARBA00023242"/>
    </source>
</evidence>
<protein>
    <submittedName>
        <fullName evidence="19">AN1-type zinc finger-containing protein</fullName>
    </submittedName>
</protein>
<organism evidence="19 20">
    <name type="scientific">Heterostelium pallidum (strain ATCC 26659 / Pp 5 / PN500)</name>
    <name type="common">Cellular slime mold</name>
    <name type="synonym">Polysphondylium pallidum</name>
    <dbReference type="NCBI Taxonomy" id="670386"/>
    <lineage>
        <taxon>Eukaryota</taxon>
        <taxon>Amoebozoa</taxon>
        <taxon>Evosea</taxon>
        <taxon>Eumycetozoa</taxon>
        <taxon>Dictyostelia</taxon>
        <taxon>Acytosteliales</taxon>
        <taxon>Acytosteliaceae</taxon>
        <taxon>Heterostelium</taxon>
    </lineage>
</organism>
<dbReference type="InParanoid" id="D3BJ28"/>
<dbReference type="InterPro" id="IPR041679">
    <property type="entry name" value="DNA2/NAM7-like_C"/>
</dbReference>
<evidence type="ECO:0000256" key="2">
    <source>
        <dbReference type="ARBA" id="ARBA00004496"/>
    </source>
</evidence>
<feature type="domain" description="AN1-type" evidence="17">
    <location>
        <begin position="893"/>
        <end position="942"/>
    </location>
</feature>
<dbReference type="InterPro" id="IPR036867">
    <property type="entry name" value="R3H_dom_sf"/>
</dbReference>
<feature type="region of interest" description="Disordered" evidence="16">
    <location>
        <begin position="801"/>
        <end position="877"/>
    </location>
</feature>
<dbReference type="Gene3D" id="3.40.50.300">
    <property type="entry name" value="P-loop containing nucleotide triphosphate hydrolases"/>
    <property type="match status" value="2"/>
</dbReference>
<reference evidence="19 20" key="1">
    <citation type="journal article" date="2011" name="Genome Res.">
        <title>Phylogeny-wide analysis of social amoeba genomes highlights ancient origins for complex intercellular communication.</title>
        <authorList>
            <person name="Heidel A.J."/>
            <person name="Lawal H.M."/>
            <person name="Felder M."/>
            <person name="Schilde C."/>
            <person name="Helps N.R."/>
            <person name="Tunggal B."/>
            <person name="Rivero F."/>
            <person name="John U."/>
            <person name="Schleicher M."/>
            <person name="Eichinger L."/>
            <person name="Platzer M."/>
            <person name="Noegel A.A."/>
            <person name="Schaap P."/>
            <person name="Gloeckner G."/>
        </authorList>
    </citation>
    <scope>NUCLEOTIDE SEQUENCE [LARGE SCALE GENOMIC DNA]</scope>
    <source>
        <strain evidence="20">ATCC 26659 / Pp 5 / PN500</strain>
    </source>
</reference>
<feature type="compositionally biased region" description="Basic residues" evidence="16">
    <location>
        <begin position="844"/>
        <end position="854"/>
    </location>
</feature>
<comment type="similarity">
    <text evidence="3">Belongs to the DNA2/NAM7 helicase family.</text>
</comment>
<dbReference type="GO" id="GO:0005634">
    <property type="term" value="C:nucleus"/>
    <property type="evidence" value="ECO:0007669"/>
    <property type="project" value="UniProtKB-SubCell"/>
</dbReference>
<evidence type="ECO:0000256" key="3">
    <source>
        <dbReference type="ARBA" id="ARBA00007913"/>
    </source>
</evidence>
<evidence type="ECO:0000256" key="5">
    <source>
        <dbReference type="ARBA" id="ARBA00022723"/>
    </source>
</evidence>
<evidence type="ECO:0000256" key="6">
    <source>
        <dbReference type="ARBA" id="ARBA00022741"/>
    </source>
</evidence>
<dbReference type="Pfam" id="PF21138">
    <property type="entry name" value="SMUBP-2_HCS1_1B"/>
    <property type="match status" value="1"/>
</dbReference>
<dbReference type="GeneID" id="31364027"/>
<dbReference type="InterPro" id="IPR035896">
    <property type="entry name" value="AN1-like_Znf"/>
</dbReference>
<feature type="region of interest" description="Disordered" evidence="16">
    <location>
        <begin position="951"/>
        <end position="988"/>
    </location>
</feature>
<dbReference type="InterPro" id="IPR014001">
    <property type="entry name" value="Helicase_ATP-bd"/>
</dbReference>
<keyword evidence="8" id="KW-0378">Hydrolase</keyword>
<dbReference type="InterPro" id="IPR027417">
    <property type="entry name" value="P-loop_NTPase"/>
</dbReference>
<dbReference type="Pfam" id="PF01428">
    <property type="entry name" value="zf-AN1"/>
    <property type="match status" value="1"/>
</dbReference>
<feature type="compositionally biased region" description="Basic and acidic residues" evidence="16">
    <location>
        <begin position="953"/>
        <end position="988"/>
    </location>
</feature>
<dbReference type="RefSeq" id="XP_020430036.1">
    <property type="nucleotide sequence ID" value="XM_020579361.1"/>
</dbReference>
<dbReference type="FunFam" id="3.30.1370.50:FF:000002">
    <property type="entry name" value="Immunoglobulin mu DNA-binding protein 2"/>
    <property type="match status" value="1"/>
</dbReference>
<dbReference type="GO" id="GO:0003677">
    <property type="term" value="F:DNA binding"/>
    <property type="evidence" value="ECO:0007669"/>
    <property type="project" value="InterPro"/>
</dbReference>
<feature type="compositionally biased region" description="Basic and acidic residues" evidence="16">
    <location>
        <begin position="670"/>
        <end position="684"/>
    </location>
</feature>
<dbReference type="SMART" id="SM00382">
    <property type="entry name" value="AAA"/>
    <property type="match status" value="1"/>
</dbReference>
<feature type="compositionally biased region" description="Polar residues" evidence="16">
    <location>
        <begin position="692"/>
        <end position="701"/>
    </location>
</feature>
<dbReference type="SMART" id="SM00487">
    <property type="entry name" value="DEXDc"/>
    <property type="match status" value="1"/>
</dbReference>
<dbReference type="InterPro" id="IPR001374">
    <property type="entry name" value="R3H_dom"/>
</dbReference>
<evidence type="ECO:0000259" key="17">
    <source>
        <dbReference type="PROSITE" id="PS51039"/>
    </source>
</evidence>
<dbReference type="Gene3D" id="2.40.30.270">
    <property type="match status" value="1"/>
</dbReference>
<keyword evidence="7 15" id="KW-0863">Zinc-finger</keyword>
<feature type="domain" description="R3H" evidence="18">
    <location>
        <begin position="729"/>
        <end position="796"/>
    </location>
</feature>
<dbReference type="GO" id="GO:0005694">
    <property type="term" value="C:chromosome"/>
    <property type="evidence" value="ECO:0007669"/>
    <property type="project" value="UniProtKB-ARBA"/>
</dbReference>
<dbReference type="SUPFAM" id="SSF52540">
    <property type="entry name" value="P-loop containing nucleoside triphosphate hydrolases"/>
    <property type="match status" value="1"/>
</dbReference>
<name>D3BJ28_HETP5</name>
<accession>D3BJ28</accession>
<dbReference type="AlphaFoldDB" id="D3BJ28"/>
<evidence type="ECO:0000256" key="9">
    <source>
        <dbReference type="ARBA" id="ARBA00022806"/>
    </source>
</evidence>
<dbReference type="FunFam" id="3.40.50.300:FF:000326">
    <property type="entry name" value="P-loop containing nucleoside triphosphate hydrolase"/>
    <property type="match status" value="1"/>
</dbReference>
<dbReference type="PROSITE" id="PS51039">
    <property type="entry name" value="ZF_AN1"/>
    <property type="match status" value="1"/>
</dbReference>
<evidence type="ECO:0000256" key="10">
    <source>
        <dbReference type="ARBA" id="ARBA00022833"/>
    </source>
</evidence>
<proteinExistence type="inferred from homology"/>
<dbReference type="SMART" id="SM00393">
    <property type="entry name" value="R3H"/>
    <property type="match status" value="1"/>
</dbReference>
<evidence type="ECO:0000256" key="12">
    <source>
        <dbReference type="ARBA" id="ARBA00022884"/>
    </source>
</evidence>
<dbReference type="Gene3D" id="4.10.1110.10">
    <property type="entry name" value="AN1-like Zinc finger"/>
    <property type="match status" value="1"/>
</dbReference>